<reference evidence="1" key="1">
    <citation type="submission" date="2014-09" db="EMBL/GenBank/DDBJ databases">
        <authorList>
            <person name="Magalhaes I.L.F."/>
            <person name="Oliveira U."/>
            <person name="Santos F.R."/>
            <person name="Vidigal T.H.D.A."/>
            <person name="Brescovit A.D."/>
            <person name="Santos A.J."/>
        </authorList>
    </citation>
    <scope>NUCLEOTIDE SEQUENCE</scope>
    <source>
        <tissue evidence="1">Shoot tissue taken approximately 20 cm above the soil surface</tissue>
    </source>
</reference>
<protein>
    <submittedName>
        <fullName evidence="1">Uncharacterized protein</fullName>
    </submittedName>
</protein>
<accession>A0A0A9B554</accession>
<proteinExistence type="predicted"/>
<reference evidence="1" key="2">
    <citation type="journal article" date="2015" name="Data Brief">
        <title>Shoot transcriptome of the giant reed, Arundo donax.</title>
        <authorList>
            <person name="Barrero R.A."/>
            <person name="Guerrero F.D."/>
            <person name="Moolhuijzen P."/>
            <person name="Goolsby J.A."/>
            <person name="Tidwell J."/>
            <person name="Bellgard S.E."/>
            <person name="Bellgard M.I."/>
        </authorList>
    </citation>
    <scope>NUCLEOTIDE SEQUENCE</scope>
    <source>
        <tissue evidence="1">Shoot tissue taken approximately 20 cm above the soil surface</tissue>
    </source>
</reference>
<organism evidence="1">
    <name type="scientific">Arundo donax</name>
    <name type="common">Giant reed</name>
    <name type="synonym">Donax arundinaceus</name>
    <dbReference type="NCBI Taxonomy" id="35708"/>
    <lineage>
        <taxon>Eukaryota</taxon>
        <taxon>Viridiplantae</taxon>
        <taxon>Streptophyta</taxon>
        <taxon>Embryophyta</taxon>
        <taxon>Tracheophyta</taxon>
        <taxon>Spermatophyta</taxon>
        <taxon>Magnoliopsida</taxon>
        <taxon>Liliopsida</taxon>
        <taxon>Poales</taxon>
        <taxon>Poaceae</taxon>
        <taxon>PACMAD clade</taxon>
        <taxon>Arundinoideae</taxon>
        <taxon>Arundineae</taxon>
        <taxon>Arundo</taxon>
    </lineage>
</organism>
<dbReference type="EMBL" id="GBRH01240617">
    <property type="protein sequence ID" value="JAD57278.1"/>
    <property type="molecule type" value="Transcribed_RNA"/>
</dbReference>
<evidence type="ECO:0000313" key="1">
    <source>
        <dbReference type="EMBL" id="JAD57278.1"/>
    </source>
</evidence>
<name>A0A0A9B554_ARUDO</name>
<sequence length="41" mass="4526">MFSPMIGAPIYRAITVATQWKWNKIGNTVVGGTKSGLFWPT</sequence>
<dbReference type="AlphaFoldDB" id="A0A0A9B554"/>